<dbReference type="Pfam" id="PF13180">
    <property type="entry name" value="PDZ_2"/>
    <property type="match status" value="1"/>
</dbReference>
<dbReference type="SMART" id="SM00228">
    <property type="entry name" value="PDZ"/>
    <property type="match status" value="1"/>
</dbReference>
<dbReference type="EMBL" id="HBKN01052537">
    <property type="protein sequence ID" value="CAE2343365.1"/>
    <property type="molecule type" value="Transcribed_RNA"/>
</dbReference>
<dbReference type="InterPro" id="IPR001940">
    <property type="entry name" value="Peptidase_S1C"/>
</dbReference>
<evidence type="ECO:0000256" key="2">
    <source>
        <dbReference type="ARBA" id="ARBA00022670"/>
    </source>
</evidence>
<evidence type="ECO:0000256" key="1">
    <source>
        <dbReference type="ARBA" id="ARBA00010541"/>
    </source>
</evidence>
<dbReference type="Pfam" id="PF13365">
    <property type="entry name" value="Trypsin_2"/>
    <property type="match status" value="1"/>
</dbReference>
<dbReference type="PROSITE" id="PS50106">
    <property type="entry name" value="PDZ"/>
    <property type="match status" value="1"/>
</dbReference>
<keyword evidence="2" id="KW-0645">Protease</keyword>
<dbReference type="GO" id="GO:0006508">
    <property type="term" value="P:proteolysis"/>
    <property type="evidence" value="ECO:0007669"/>
    <property type="project" value="UniProtKB-KW"/>
</dbReference>
<feature type="region of interest" description="Disordered" evidence="4">
    <location>
        <begin position="1"/>
        <end position="22"/>
    </location>
</feature>
<dbReference type="InterPro" id="IPR036034">
    <property type="entry name" value="PDZ_sf"/>
</dbReference>
<organism evidence="6">
    <name type="scientific">Guillardia theta</name>
    <name type="common">Cryptophyte</name>
    <name type="synonym">Cryptomonas phi</name>
    <dbReference type="NCBI Taxonomy" id="55529"/>
    <lineage>
        <taxon>Eukaryota</taxon>
        <taxon>Cryptophyceae</taxon>
        <taxon>Pyrenomonadales</taxon>
        <taxon>Geminigeraceae</taxon>
        <taxon>Guillardia</taxon>
    </lineage>
</organism>
<evidence type="ECO:0000313" key="6">
    <source>
        <dbReference type="EMBL" id="CAE2343365.1"/>
    </source>
</evidence>
<proteinExistence type="inferred from homology"/>
<protein>
    <recommendedName>
        <fullName evidence="5">PDZ domain-containing protein</fullName>
    </recommendedName>
</protein>
<comment type="similarity">
    <text evidence="1">Belongs to the peptidase S1C family.</text>
</comment>
<keyword evidence="3" id="KW-0378">Hydrolase</keyword>
<evidence type="ECO:0000259" key="5">
    <source>
        <dbReference type="PROSITE" id="PS50106"/>
    </source>
</evidence>
<dbReference type="AlphaFoldDB" id="A0A7S4V2A6"/>
<dbReference type="SUPFAM" id="SSF50156">
    <property type="entry name" value="PDZ domain-like"/>
    <property type="match status" value="1"/>
</dbReference>
<dbReference type="PANTHER" id="PTHR22939:SF129">
    <property type="entry name" value="SERINE PROTEASE HTRA2, MITOCHONDRIAL"/>
    <property type="match status" value="1"/>
</dbReference>
<dbReference type="GO" id="GO:0004252">
    <property type="term" value="F:serine-type endopeptidase activity"/>
    <property type="evidence" value="ECO:0007669"/>
    <property type="project" value="InterPro"/>
</dbReference>
<dbReference type="InterPro" id="IPR009003">
    <property type="entry name" value="Peptidase_S1_PA"/>
</dbReference>
<dbReference type="InterPro" id="IPR001478">
    <property type="entry name" value="PDZ"/>
</dbReference>
<accession>A0A7S4V2A6</accession>
<dbReference type="Gene3D" id="2.30.42.10">
    <property type="match status" value="1"/>
</dbReference>
<evidence type="ECO:0000256" key="4">
    <source>
        <dbReference type="SAM" id="MobiDB-lite"/>
    </source>
</evidence>
<evidence type="ECO:0000256" key="3">
    <source>
        <dbReference type="ARBA" id="ARBA00022801"/>
    </source>
</evidence>
<dbReference type="SUPFAM" id="SSF50494">
    <property type="entry name" value="Trypsin-like serine proteases"/>
    <property type="match status" value="1"/>
</dbReference>
<dbReference type="Gene3D" id="2.40.10.120">
    <property type="match status" value="1"/>
</dbReference>
<name>A0A7S4V2A6_GUITH</name>
<reference evidence="6" key="1">
    <citation type="submission" date="2021-01" db="EMBL/GenBank/DDBJ databases">
        <authorList>
            <person name="Corre E."/>
            <person name="Pelletier E."/>
            <person name="Niang G."/>
            <person name="Scheremetjew M."/>
            <person name="Finn R."/>
            <person name="Kale V."/>
            <person name="Holt S."/>
            <person name="Cochrane G."/>
            <person name="Meng A."/>
            <person name="Brown T."/>
            <person name="Cohen L."/>
        </authorList>
    </citation>
    <scope>NUCLEOTIDE SEQUENCE</scope>
    <source>
        <strain evidence="6">CCMP 2712</strain>
    </source>
</reference>
<dbReference type="PANTHER" id="PTHR22939">
    <property type="entry name" value="SERINE PROTEASE FAMILY S1C HTRA-RELATED"/>
    <property type="match status" value="1"/>
</dbReference>
<sequence length="409" mass="42977">MVCPSSSLSLSSSSSSSSSSSFSSSFLPFGSSSKSFSYRAAAKAHRADKRMWAGRAIFGGVALGVGSNVALASLSRSHTSMCEAMSDSGGPSFRQQLRYTISDAVERVAASVVSISCTKNEMWMTVGVAGSGFIIDSDGTILTNAHVVEGSSEVLVTLQDGQQLVGRVENYDSLSDVAIVKIKGGKSLHAATLGKSSDLRVGEWIIAYGSPGELKDTVTVGIVSALLRQSSELGLGARRMSYIQTDAAINQGNSGGPLINLDGEVVGISTMKAAYLDGISFAIPIDLAMDMVRQMQKYGCVRRPHLGMKIATISPMVLAELRSSIPGFPPELKRGVIITDVSPSSPASKAGLQGGDIIQEVDGSPIVEAGQIYNMLGDEVGRRISMKVVRAGQRRTQVLNVTVKTEAIQ</sequence>
<gene>
    <name evidence="6" type="ORF">GTHE00462_LOCUS41020</name>
</gene>
<feature type="domain" description="PDZ" evidence="5">
    <location>
        <begin position="288"/>
        <end position="368"/>
    </location>
</feature>
<dbReference type="PRINTS" id="PR00834">
    <property type="entry name" value="PROTEASES2C"/>
</dbReference>